<dbReference type="InParanoid" id="M0MMQ9"/>
<protein>
    <recommendedName>
        <fullName evidence="1">DUF7123 domain-containing protein</fullName>
    </recommendedName>
</protein>
<dbReference type="InterPro" id="IPR055547">
    <property type="entry name" value="DUF7123"/>
</dbReference>
<keyword evidence="3" id="KW-1185">Reference proteome</keyword>
<gene>
    <name evidence="2" type="ORF">C449_04822</name>
</gene>
<accession>M0MMQ9</accession>
<proteinExistence type="predicted"/>
<evidence type="ECO:0000313" key="3">
    <source>
        <dbReference type="Proteomes" id="UP000011669"/>
    </source>
</evidence>
<dbReference type="STRING" id="1227455.C449_04822"/>
<reference evidence="2 3" key="1">
    <citation type="journal article" date="2014" name="PLoS Genet.">
        <title>Phylogenetically driven sequencing of extremely halophilic archaea reveals strategies for static and dynamic osmo-response.</title>
        <authorList>
            <person name="Becker E.A."/>
            <person name="Seitzer P.M."/>
            <person name="Tritt A."/>
            <person name="Larsen D."/>
            <person name="Krusor M."/>
            <person name="Yao A.I."/>
            <person name="Wu D."/>
            <person name="Madern D."/>
            <person name="Eisen J.A."/>
            <person name="Darling A.E."/>
            <person name="Facciotti M.T."/>
        </authorList>
    </citation>
    <scope>NUCLEOTIDE SEQUENCE [LARGE SCALE GENOMIC DNA]</scope>
    <source>
        <strain evidence="2 3">DSM 5350</strain>
    </source>
</reference>
<feature type="domain" description="DUF7123" evidence="1">
    <location>
        <begin position="5"/>
        <end position="70"/>
    </location>
</feature>
<dbReference type="AlphaFoldDB" id="M0MMQ9"/>
<evidence type="ECO:0000259" key="1">
    <source>
        <dbReference type="Pfam" id="PF23438"/>
    </source>
</evidence>
<dbReference type="Proteomes" id="UP000011669">
    <property type="component" value="Unassembled WGS sequence"/>
</dbReference>
<sequence length="74" mass="8524">MTNLTRQVVRAYLEQQADSEPTYFKAHEIADDIGETPQAVAQHLQRLQTELTGMTLEQWGHSKNITWLVQKEAE</sequence>
<evidence type="ECO:0000313" key="2">
    <source>
        <dbReference type="EMBL" id="EMA45999.1"/>
    </source>
</evidence>
<comment type="caution">
    <text evidence="2">The sequence shown here is derived from an EMBL/GenBank/DDBJ whole genome shotgun (WGS) entry which is preliminary data.</text>
</comment>
<organism evidence="2 3">
    <name type="scientific">Halococcus saccharolyticus DSM 5350</name>
    <dbReference type="NCBI Taxonomy" id="1227455"/>
    <lineage>
        <taxon>Archaea</taxon>
        <taxon>Methanobacteriati</taxon>
        <taxon>Methanobacteriota</taxon>
        <taxon>Stenosarchaea group</taxon>
        <taxon>Halobacteria</taxon>
        <taxon>Halobacteriales</taxon>
        <taxon>Halococcaceae</taxon>
        <taxon>Halococcus</taxon>
    </lineage>
</organism>
<name>M0MMQ9_9EURY</name>
<dbReference type="EMBL" id="AOMD01000015">
    <property type="protein sequence ID" value="EMA45999.1"/>
    <property type="molecule type" value="Genomic_DNA"/>
</dbReference>
<dbReference type="Pfam" id="PF23438">
    <property type="entry name" value="DUF7123"/>
    <property type="match status" value="1"/>
</dbReference>